<dbReference type="InterPro" id="IPR036396">
    <property type="entry name" value="Cyt_P450_sf"/>
</dbReference>
<evidence type="ECO:0000256" key="5">
    <source>
        <dbReference type="ARBA" id="ARBA00023004"/>
    </source>
</evidence>
<evidence type="ECO:0000256" key="4">
    <source>
        <dbReference type="ARBA" id="ARBA00023002"/>
    </source>
</evidence>
<dbReference type="STRING" id="83449.BON30_11900"/>
<dbReference type="OrthoDB" id="4511384at2"/>
<dbReference type="AlphaFoldDB" id="A0A1L9BH63"/>
<dbReference type="CDD" id="cd11078">
    <property type="entry name" value="CYP130-like"/>
    <property type="match status" value="1"/>
</dbReference>
<dbReference type="PANTHER" id="PTHR46696:SF3">
    <property type="entry name" value="PULCHERRIMINIC ACID SYNTHASE"/>
    <property type="match status" value="1"/>
</dbReference>
<dbReference type="Proteomes" id="UP000182229">
    <property type="component" value="Unassembled WGS sequence"/>
</dbReference>
<organism evidence="8 9">
    <name type="scientific">Cystobacter ferrugineus</name>
    <dbReference type="NCBI Taxonomy" id="83449"/>
    <lineage>
        <taxon>Bacteria</taxon>
        <taxon>Pseudomonadati</taxon>
        <taxon>Myxococcota</taxon>
        <taxon>Myxococcia</taxon>
        <taxon>Myxococcales</taxon>
        <taxon>Cystobacterineae</taxon>
        <taxon>Archangiaceae</taxon>
        <taxon>Cystobacter</taxon>
    </lineage>
</organism>
<dbReference type="PROSITE" id="PS00086">
    <property type="entry name" value="CYTOCHROME_P450"/>
    <property type="match status" value="1"/>
</dbReference>
<reference evidence="8 9" key="2">
    <citation type="submission" date="2016-12" db="EMBL/GenBank/DDBJ databases">
        <title>Draft Genome Sequence of Cystobacter ferrugineus Strain Cbfe23.</title>
        <authorList>
            <person name="Akbar S."/>
            <person name="Dowd S.E."/>
            <person name="Stevens D.C."/>
        </authorList>
    </citation>
    <scope>NUCLEOTIDE SEQUENCE [LARGE SCALE GENOMIC DNA]</scope>
    <source>
        <strain evidence="8 9">Cbfe23</strain>
    </source>
</reference>
<evidence type="ECO:0000256" key="6">
    <source>
        <dbReference type="ARBA" id="ARBA00023033"/>
    </source>
</evidence>
<dbReference type="InterPro" id="IPR017972">
    <property type="entry name" value="Cyt_P450_CS"/>
</dbReference>
<evidence type="ECO:0000256" key="7">
    <source>
        <dbReference type="RuleBase" id="RU000461"/>
    </source>
</evidence>
<dbReference type="PANTHER" id="PTHR46696">
    <property type="entry name" value="P450, PUTATIVE (EUROFUNG)-RELATED"/>
    <property type="match status" value="1"/>
</dbReference>
<dbReference type="PRINTS" id="PR00385">
    <property type="entry name" value="P450"/>
</dbReference>
<keyword evidence="5 7" id="KW-0408">Iron</keyword>
<dbReference type="PRINTS" id="PR00359">
    <property type="entry name" value="BP450"/>
</dbReference>
<keyword evidence="9" id="KW-1185">Reference proteome</keyword>
<dbReference type="EMBL" id="MPIN01000002">
    <property type="protein sequence ID" value="OJH41546.1"/>
    <property type="molecule type" value="Genomic_DNA"/>
</dbReference>
<keyword evidence="2 7" id="KW-0349">Heme</keyword>
<dbReference type="Gene3D" id="1.10.630.10">
    <property type="entry name" value="Cytochrome P450"/>
    <property type="match status" value="1"/>
</dbReference>
<dbReference type="InterPro" id="IPR002397">
    <property type="entry name" value="Cyt_P450_B"/>
</dbReference>
<keyword evidence="4 7" id="KW-0560">Oxidoreductase</keyword>
<reference evidence="9" key="1">
    <citation type="submission" date="2016-11" db="EMBL/GenBank/DDBJ databases">
        <authorList>
            <person name="Shukria A."/>
            <person name="Stevens D.C."/>
        </authorList>
    </citation>
    <scope>NUCLEOTIDE SEQUENCE [LARGE SCALE GENOMIC DNA]</scope>
    <source>
        <strain evidence="9">Cbfe23</strain>
    </source>
</reference>
<comment type="similarity">
    <text evidence="1 7">Belongs to the cytochrome P450 family.</text>
</comment>
<sequence>MSGRINLLAPEVRANPYAVYAELRRHAPVCQVDPGGYWVITRHDDVVAAFKNPQLFSNTGVRLATKPEWLGHNPFADSMVGLDPPQHTRLRNLVNRAFGPPALARLEGRVRHYAEAIVARIPEGREVDFVDAFTLPLPASVIGELIGLEPSLHSRCKRWADDLTSISANPQDEKRREEILAAVRETEAEMAKVLALRRREPREDLVTDLLQARVDGQSLSDAELMSFMFLLLVAGLETTIHLLGHCVRVLMERPDVLARLRADHSLIPRFVEEVLRYEPPVQAFGRLTTAEAVVSGVRIPAGAPVMLLIGSANHDDARFPDGDRFDMDREGVNNLPFGHGIHFCLGAPLARMEARIGLELLLSRFERFTPAGPLEWNHSFTVRGPRVLPVIAHGPSSSAR</sequence>
<dbReference type="Pfam" id="PF00067">
    <property type="entry name" value="p450"/>
    <property type="match status" value="1"/>
</dbReference>
<evidence type="ECO:0000313" key="9">
    <source>
        <dbReference type="Proteomes" id="UP000182229"/>
    </source>
</evidence>
<proteinExistence type="inferred from homology"/>
<evidence type="ECO:0000256" key="1">
    <source>
        <dbReference type="ARBA" id="ARBA00010617"/>
    </source>
</evidence>
<evidence type="ECO:0000256" key="2">
    <source>
        <dbReference type="ARBA" id="ARBA00022617"/>
    </source>
</evidence>
<dbReference type="SUPFAM" id="SSF48264">
    <property type="entry name" value="Cytochrome P450"/>
    <property type="match status" value="1"/>
</dbReference>
<dbReference type="RefSeq" id="WP_071898212.1">
    <property type="nucleotide sequence ID" value="NZ_MPIN01000002.1"/>
</dbReference>
<dbReference type="GO" id="GO:0004497">
    <property type="term" value="F:monooxygenase activity"/>
    <property type="evidence" value="ECO:0007669"/>
    <property type="project" value="UniProtKB-KW"/>
</dbReference>
<dbReference type="FunFam" id="1.10.630.10:FF:000018">
    <property type="entry name" value="Cytochrome P450 monooxygenase"/>
    <property type="match status" value="1"/>
</dbReference>
<keyword evidence="3 7" id="KW-0479">Metal-binding</keyword>
<evidence type="ECO:0000313" key="8">
    <source>
        <dbReference type="EMBL" id="OJH41546.1"/>
    </source>
</evidence>
<name>A0A1L9BH63_9BACT</name>
<dbReference type="InterPro" id="IPR001128">
    <property type="entry name" value="Cyt_P450"/>
</dbReference>
<accession>A0A1L9BH63</accession>
<dbReference type="GO" id="GO:0016705">
    <property type="term" value="F:oxidoreductase activity, acting on paired donors, with incorporation or reduction of molecular oxygen"/>
    <property type="evidence" value="ECO:0007669"/>
    <property type="project" value="InterPro"/>
</dbReference>
<gene>
    <name evidence="8" type="ORF">BON30_11900</name>
</gene>
<protein>
    <submittedName>
        <fullName evidence="8">Cytochrome</fullName>
    </submittedName>
</protein>
<dbReference type="GO" id="GO:0020037">
    <property type="term" value="F:heme binding"/>
    <property type="evidence" value="ECO:0007669"/>
    <property type="project" value="InterPro"/>
</dbReference>
<keyword evidence="6 7" id="KW-0503">Monooxygenase</keyword>
<dbReference type="GO" id="GO:0005506">
    <property type="term" value="F:iron ion binding"/>
    <property type="evidence" value="ECO:0007669"/>
    <property type="project" value="InterPro"/>
</dbReference>
<comment type="caution">
    <text evidence="8">The sequence shown here is derived from an EMBL/GenBank/DDBJ whole genome shotgun (WGS) entry which is preliminary data.</text>
</comment>
<evidence type="ECO:0000256" key="3">
    <source>
        <dbReference type="ARBA" id="ARBA00022723"/>
    </source>
</evidence>